<dbReference type="GO" id="GO:1901605">
    <property type="term" value="P:alpha-amino acid metabolic process"/>
    <property type="evidence" value="ECO:0007669"/>
    <property type="project" value="UniProtKB-ARBA"/>
</dbReference>
<dbReference type="InterPro" id="IPR036052">
    <property type="entry name" value="TrpB-like_PALP_sf"/>
</dbReference>
<dbReference type="EMBL" id="BIFS01000001">
    <property type="protein sequence ID" value="GCE21740.1"/>
    <property type="molecule type" value="Genomic_DNA"/>
</dbReference>
<gene>
    <name evidence="1" type="ORF">KDK_55400</name>
</gene>
<dbReference type="AlphaFoldDB" id="A0A402ARL1"/>
<dbReference type="SUPFAM" id="SSF53686">
    <property type="entry name" value="Tryptophan synthase beta subunit-like PLP-dependent enzymes"/>
    <property type="match status" value="1"/>
</dbReference>
<protein>
    <recommendedName>
        <fullName evidence="3">Tryptophan synthase beta chain-like PALP domain-containing protein</fullName>
    </recommendedName>
</protein>
<dbReference type="Proteomes" id="UP000287188">
    <property type="component" value="Unassembled WGS sequence"/>
</dbReference>
<comment type="caution">
    <text evidence="1">The sequence shown here is derived from an EMBL/GenBank/DDBJ whole genome shotgun (WGS) entry which is preliminary data.</text>
</comment>
<dbReference type="RefSeq" id="WP_126553604.1">
    <property type="nucleotide sequence ID" value="NZ_BIFS01000001.1"/>
</dbReference>
<dbReference type="OrthoDB" id="9811476at2"/>
<name>A0A402ARL1_9CHLR</name>
<evidence type="ECO:0008006" key="3">
    <source>
        <dbReference type="Google" id="ProtNLM"/>
    </source>
</evidence>
<evidence type="ECO:0000313" key="2">
    <source>
        <dbReference type="Proteomes" id="UP000287188"/>
    </source>
</evidence>
<evidence type="ECO:0000313" key="1">
    <source>
        <dbReference type="EMBL" id="GCE21740.1"/>
    </source>
</evidence>
<keyword evidence="2" id="KW-1185">Reference proteome</keyword>
<accession>A0A402ARL1</accession>
<proteinExistence type="predicted"/>
<sequence>MAALSYCFLYSNLKIEPTGGLALGALLTQPERFRGKRVCCIISGGNVDPAVYARAITSDFPANS</sequence>
<organism evidence="1 2">
    <name type="scientific">Dictyobacter kobayashii</name>
    <dbReference type="NCBI Taxonomy" id="2014872"/>
    <lineage>
        <taxon>Bacteria</taxon>
        <taxon>Bacillati</taxon>
        <taxon>Chloroflexota</taxon>
        <taxon>Ktedonobacteria</taxon>
        <taxon>Ktedonobacterales</taxon>
        <taxon>Dictyobacteraceae</taxon>
        <taxon>Dictyobacter</taxon>
    </lineage>
</organism>
<reference evidence="2" key="1">
    <citation type="submission" date="2018-12" db="EMBL/GenBank/DDBJ databases">
        <title>Tengunoibacter tsumagoiensis gen. nov., sp. nov., Dictyobacter kobayashii sp. nov., D. alpinus sp. nov., and D. joshuensis sp. nov. and description of Dictyobacteraceae fam. nov. within the order Ktedonobacterales isolated from Tengu-no-mugimeshi.</title>
        <authorList>
            <person name="Wang C.M."/>
            <person name="Zheng Y."/>
            <person name="Sakai Y."/>
            <person name="Toyoda A."/>
            <person name="Minakuchi Y."/>
            <person name="Abe K."/>
            <person name="Yokota A."/>
            <person name="Yabe S."/>
        </authorList>
    </citation>
    <scope>NUCLEOTIDE SEQUENCE [LARGE SCALE GENOMIC DNA]</scope>
    <source>
        <strain evidence="2">Uno11</strain>
    </source>
</reference>
<dbReference type="Gene3D" id="3.40.50.1100">
    <property type="match status" value="1"/>
</dbReference>